<dbReference type="SUPFAM" id="SSF47598">
    <property type="entry name" value="Ribbon-helix-helix"/>
    <property type="match status" value="1"/>
</dbReference>
<dbReference type="GO" id="GO:0003677">
    <property type="term" value="F:DNA binding"/>
    <property type="evidence" value="ECO:0007669"/>
    <property type="project" value="UniProtKB-KW"/>
</dbReference>
<evidence type="ECO:0000256" key="3">
    <source>
        <dbReference type="ARBA" id="ARBA00022723"/>
    </source>
</evidence>
<dbReference type="Gene3D" id="3.30.70.1150">
    <property type="entry name" value="ACT-like. Chain A, domain 2"/>
    <property type="match status" value="1"/>
</dbReference>
<dbReference type="Pfam" id="PF08753">
    <property type="entry name" value="NikR_C"/>
    <property type="match status" value="1"/>
</dbReference>
<dbReference type="GO" id="GO:0003700">
    <property type="term" value="F:DNA-binding transcription factor activity"/>
    <property type="evidence" value="ECO:0007669"/>
    <property type="project" value="UniProtKB-UniRule"/>
</dbReference>
<evidence type="ECO:0000256" key="2">
    <source>
        <dbReference type="ARBA" id="ARBA00022596"/>
    </source>
</evidence>
<keyword evidence="6 7" id="KW-0804">Transcription</keyword>
<dbReference type="InterPro" id="IPR010985">
    <property type="entry name" value="Ribbon_hlx_hlx"/>
</dbReference>
<dbReference type="InterPro" id="IPR050192">
    <property type="entry name" value="CopG/NikR_regulator"/>
</dbReference>
<dbReference type="AlphaFoldDB" id="A0A128EKD4"/>
<feature type="binding site" evidence="7">
    <location>
        <position position="98"/>
    </location>
    <ligand>
        <name>Ni(2+)</name>
        <dbReference type="ChEBI" id="CHEBI:49786"/>
    </ligand>
</feature>
<keyword evidence="2 7" id="KW-0533">Nickel</keyword>
<dbReference type="GO" id="GO:0016151">
    <property type="term" value="F:nickel cation binding"/>
    <property type="evidence" value="ECO:0007669"/>
    <property type="project" value="UniProtKB-UniRule"/>
</dbReference>
<dbReference type="NCBIfam" id="NF003381">
    <property type="entry name" value="PRK04460.1"/>
    <property type="match status" value="1"/>
</dbReference>
<feature type="binding site" evidence="7">
    <location>
        <position position="92"/>
    </location>
    <ligand>
        <name>Ni(2+)</name>
        <dbReference type="ChEBI" id="CHEBI:49786"/>
    </ligand>
</feature>
<accession>A0A128EKD4</accession>
<evidence type="ECO:0000256" key="7">
    <source>
        <dbReference type="HAMAP-Rule" id="MF_00476"/>
    </source>
</evidence>
<evidence type="ECO:0000256" key="4">
    <source>
        <dbReference type="ARBA" id="ARBA00023015"/>
    </source>
</evidence>
<dbReference type="OrthoDB" id="9806294at2"/>
<dbReference type="NCBIfam" id="NF002815">
    <property type="entry name" value="PRK02967.1"/>
    <property type="match status" value="1"/>
</dbReference>
<gene>
    <name evidence="10" type="ORF">ERS672216_01706</name>
</gene>
<dbReference type="NCBIfam" id="NF002169">
    <property type="entry name" value="PRK01002.1"/>
    <property type="match status" value="1"/>
</dbReference>
<sequence>MDDTLRFSISLPKNLLDEIDAKVAHQDYSSRSEFIRDLVRKKIVKDVWQDKENTLIGILTTVYNHHQSELVVKKMSIEHDAKVEISCTTHVHIDHENCLEVSVIKGKGYLIEEFANTIAGLKGVKFTKLTKAAIPKD</sequence>
<dbReference type="NCBIfam" id="NF001884">
    <property type="entry name" value="PRK00630.1"/>
    <property type="match status" value="1"/>
</dbReference>
<evidence type="ECO:0000259" key="8">
    <source>
        <dbReference type="Pfam" id="PF01402"/>
    </source>
</evidence>
<organism evidence="10 11">
    <name type="scientific">Campylobacter geochelonis</name>
    <dbReference type="NCBI Taxonomy" id="1780362"/>
    <lineage>
        <taxon>Bacteria</taxon>
        <taxon>Pseudomonadati</taxon>
        <taxon>Campylobacterota</taxon>
        <taxon>Epsilonproteobacteria</taxon>
        <taxon>Campylobacterales</taxon>
        <taxon>Campylobacteraceae</taxon>
        <taxon>Campylobacter</taxon>
    </lineage>
</organism>
<dbReference type="Pfam" id="PF01402">
    <property type="entry name" value="RHH_1"/>
    <property type="match status" value="1"/>
</dbReference>
<dbReference type="InterPro" id="IPR045865">
    <property type="entry name" value="ACT-like_dom_sf"/>
</dbReference>
<dbReference type="CDD" id="cd22231">
    <property type="entry name" value="RHH_NikR_HicB-like"/>
    <property type="match status" value="1"/>
</dbReference>
<dbReference type="InterPro" id="IPR014864">
    <property type="entry name" value="TF_NikR_Ni-bd_C"/>
</dbReference>
<feature type="binding site" evidence="7">
    <location>
        <position position="79"/>
    </location>
    <ligand>
        <name>Ni(2+)</name>
        <dbReference type="ChEBI" id="CHEBI:49786"/>
    </ligand>
</feature>
<feature type="domain" description="Transcription factor NikR nickel binding C-terminal" evidence="9">
    <location>
        <begin position="56"/>
        <end position="130"/>
    </location>
</feature>
<dbReference type="Gene3D" id="1.10.1220.10">
    <property type="entry name" value="Met repressor-like"/>
    <property type="match status" value="1"/>
</dbReference>
<dbReference type="PANTHER" id="PTHR34719:SF2">
    <property type="entry name" value="NICKEL-RESPONSIVE REGULATOR"/>
    <property type="match status" value="1"/>
</dbReference>
<evidence type="ECO:0000313" key="10">
    <source>
        <dbReference type="EMBL" id="CZE49021.1"/>
    </source>
</evidence>
<keyword evidence="11" id="KW-1185">Reference proteome</keyword>
<keyword evidence="5 7" id="KW-0238">DNA-binding</keyword>
<evidence type="ECO:0000256" key="1">
    <source>
        <dbReference type="ARBA" id="ARBA00008478"/>
    </source>
</evidence>
<dbReference type="SUPFAM" id="SSF55021">
    <property type="entry name" value="ACT-like"/>
    <property type="match status" value="1"/>
</dbReference>
<proteinExistence type="inferred from homology"/>
<feature type="domain" description="Ribbon-helix-helix protein CopG" evidence="8">
    <location>
        <begin position="6"/>
        <end position="43"/>
    </location>
</feature>
<feature type="binding site" evidence="7">
    <location>
        <position position="90"/>
    </location>
    <ligand>
        <name>Ni(2+)</name>
        <dbReference type="ChEBI" id="CHEBI:49786"/>
    </ligand>
</feature>
<evidence type="ECO:0000259" key="9">
    <source>
        <dbReference type="Pfam" id="PF08753"/>
    </source>
</evidence>
<dbReference type="GO" id="GO:0010045">
    <property type="term" value="P:response to nickel cation"/>
    <property type="evidence" value="ECO:0007669"/>
    <property type="project" value="InterPro"/>
</dbReference>
<comment type="cofactor">
    <cofactor evidence="7">
        <name>Ni(2+)</name>
        <dbReference type="ChEBI" id="CHEBI:49786"/>
    </cofactor>
    <text evidence="7">Binds 1 nickel ion per subunit.</text>
</comment>
<evidence type="ECO:0000313" key="11">
    <source>
        <dbReference type="Proteomes" id="UP000069632"/>
    </source>
</evidence>
<dbReference type="InterPro" id="IPR027271">
    <property type="entry name" value="Acetolactate_synth/TF_NikR_C"/>
</dbReference>
<dbReference type="InterPro" id="IPR013321">
    <property type="entry name" value="Arc_rbn_hlx_hlx"/>
</dbReference>
<dbReference type="InterPro" id="IPR022988">
    <property type="entry name" value="Ni_resp_reg_NikR"/>
</dbReference>
<dbReference type="Proteomes" id="UP000069632">
    <property type="component" value="Unassembled WGS sequence"/>
</dbReference>
<dbReference type="InterPro" id="IPR002145">
    <property type="entry name" value="CopG"/>
</dbReference>
<evidence type="ECO:0000256" key="5">
    <source>
        <dbReference type="ARBA" id="ARBA00023125"/>
    </source>
</evidence>
<dbReference type="PANTHER" id="PTHR34719">
    <property type="entry name" value="NICKEL-RESPONSIVE REGULATOR"/>
    <property type="match status" value="1"/>
</dbReference>
<protein>
    <recommendedName>
        <fullName evidence="7">Putative nickel-responsive regulator</fullName>
    </recommendedName>
</protein>
<name>A0A128EKD4_9BACT</name>
<keyword evidence="3 7" id="KW-0479">Metal-binding</keyword>
<keyword evidence="4 7" id="KW-0805">Transcription regulation</keyword>
<reference evidence="10 11" key="1">
    <citation type="submission" date="2016-02" db="EMBL/GenBank/DDBJ databases">
        <authorList>
            <consortium name="Pathogen Informatics"/>
        </authorList>
    </citation>
    <scope>NUCLEOTIDE SEQUENCE [LARGE SCALE GENOMIC DNA]</scope>
    <source>
        <strain evidence="10 11">RC20</strain>
    </source>
</reference>
<comment type="similarity">
    <text evidence="1 7">Belongs to the transcriptional regulatory CopG/NikR family.</text>
</comment>
<dbReference type="EMBL" id="FIZP01000013">
    <property type="protein sequence ID" value="CZE49021.1"/>
    <property type="molecule type" value="Genomic_DNA"/>
</dbReference>
<dbReference type="HAMAP" id="MF_00476">
    <property type="entry name" value="NikR"/>
    <property type="match status" value="1"/>
</dbReference>
<comment type="function">
    <text evidence="7">Transcriptional regulator.</text>
</comment>
<dbReference type="RefSeq" id="WP_075494668.1">
    <property type="nucleotide sequence ID" value="NZ_CP053844.1"/>
</dbReference>
<evidence type="ECO:0000256" key="6">
    <source>
        <dbReference type="ARBA" id="ARBA00023163"/>
    </source>
</evidence>